<feature type="transmembrane region" description="Helical" evidence="7">
    <location>
        <begin position="100"/>
        <end position="118"/>
    </location>
</feature>
<evidence type="ECO:0000259" key="8">
    <source>
        <dbReference type="Pfam" id="PF03458"/>
    </source>
</evidence>
<keyword evidence="3" id="KW-1003">Cell membrane</keyword>
<dbReference type="InterPro" id="IPR005115">
    <property type="entry name" value="Gly_transporter"/>
</dbReference>
<keyword evidence="6 7" id="KW-0472">Membrane</keyword>
<sequence>MAFPRRVRDVPGLPPRVFDVAATGLFGLEGALAAAHAGLDVLGVVVVGFLVALGGGILRDVLLGDLPPAAFRSPVRIVVALAAAVLAFVAFATIDTVPTALLAVLDAVGMALFAVTGAQKAVEHGMSLWVVGVLGTLTATGGGILRDVLLGRTALVLSESVYGTAALLGAVLTGVLLRTMPMPRLALLLGFVSAAALRIAAYFGDWQLPRIDG</sequence>
<gene>
    <name evidence="9" type="ORF">K8F61_18865</name>
</gene>
<feature type="transmembrane region" description="Helical" evidence="7">
    <location>
        <begin position="41"/>
        <end position="62"/>
    </location>
</feature>
<evidence type="ECO:0000313" key="10">
    <source>
        <dbReference type="Proteomes" id="UP001199642"/>
    </source>
</evidence>
<dbReference type="Pfam" id="PF03458">
    <property type="entry name" value="Gly_transporter"/>
    <property type="match status" value="2"/>
</dbReference>
<keyword evidence="5 7" id="KW-1133">Transmembrane helix</keyword>
<comment type="similarity">
    <text evidence="2">Belongs to the UPF0126 family.</text>
</comment>
<feature type="transmembrane region" description="Helical" evidence="7">
    <location>
        <begin position="125"/>
        <end position="145"/>
    </location>
</feature>
<protein>
    <submittedName>
        <fullName evidence="9">TRIC cation channel family protein</fullName>
    </submittedName>
</protein>
<dbReference type="Proteomes" id="UP001199642">
    <property type="component" value="Chromosome"/>
</dbReference>
<keyword evidence="4 7" id="KW-0812">Transmembrane</keyword>
<dbReference type="PANTHER" id="PTHR30506:SF3">
    <property type="entry name" value="UPF0126 INNER MEMBRANE PROTEIN YADS-RELATED"/>
    <property type="match status" value="1"/>
</dbReference>
<comment type="subcellular location">
    <subcellularLocation>
        <location evidence="1">Cell membrane</location>
        <topology evidence="1">Multi-pass membrane protein</topology>
    </subcellularLocation>
</comment>
<organism evidence="9 10">
    <name type="scientific">Microbacterium resistens</name>
    <dbReference type="NCBI Taxonomy" id="156977"/>
    <lineage>
        <taxon>Bacteria</taxon>
        <taxon>Bacillati</taxon>
        <taxon>Actinomycetota</taxon>
        <taxon>Actinomycetes</taxon>
        <taxon>Micrococcales</taxon>
        <taxon>Microbacteriaceae</taxon>
        <taxon>Microbacterium</taxon>
    </lineage>
</organism>
<evidence type="ECO:0000256" key="5">
    <source>
        <dbReference type="ARBA" id="ARBA00022989"/>
    </source>
</evidence>
<evidence type="ECO:0000256" key="1">
    <source>
        <dbReference type="ARBA" id="ARBA00004651"/>
    </source>
</evidence>
<evidence type="ECO:0000256" key="6">
    <source>
        <dbReference type="ARBA" id="ARBA00023136"/>
    </source>
</evidence>
<feature type="transmembrane region" description="Helical" evidence="7">
    <location>
        <begin position="74"/>
        <end position="94"/>
    </location>
</feature>
<feature type="transmembrane region" description="Helical" evidence="7">
    <location>
        <begin position="160"/>
        <end position="178"/>
    </location>
</feature>
<name>A0ABY3RX49_9MICO</name>
<keyword evidence="10" id="KW-1185">Reference proteome</keyword>
<evidence type="ECO:0000256" key="2">
    <source>
        <dbReference type="ARBA" id="ARBA00008193"/>
    </source>
</evidence>
<feature type="domain" description="Glycine transporter" evidence="8">
    <location>
        <begin position="17"/>
        <end position="90"/>
    </location>
</feature>
<feature type="domain" description="Glycine transporter" evidence="8">
    <location>
        <begin position="104"/>
        <end position="176"/>
    </location>
</feature>
<evidence type="ECO:0000256" key="3">
    <source>
        <dbReference type="ARBA" id="ARBA00022475"/>
    </source>
</evidence>
<reference evidence="9 10" key="1">
    <citation type="submission" date="2023-01" db="EMBL/GenBank/DDBJ databases">
        <title>Characterization of estradiol degrading bacteria Microbacterium sp. MZT7 and reveal degrading genes through genome analysis.</title>
        <authorList>
            <person name="Hao P."/>
            <person name="Gao Y."/>
        </authorList>
    </citation>
    <scope>NUCLEOTIDE SEQUENCE [LARGE SCALE GENOMIC DNA]</scope>
    <source>
        <strain evidence="9 10">MZT7</strain>
    </source>
</reference>
<proteinExistence type="inferred from homology"/>
<evidence type="ECO:0000256" key="7">
    <source>
        <dbReference type="SAM" id="Phobius"/>
    </source>
</evidence>
<accession>A0ABY3RX49</accession>
<evidence type="ECO:0000256" key="4">
    <source>
        <dbReference type="ARBA" id="ARBA00022692"/>
    </source>
</evidence>
<evidence type="ECO:0000313" key="9">
    <source>
        <dbReference type="EMBL" id="UGS28663.1"/>
    </source>
</evidence>
<dbReference type="PANTHER" id="PTHR30506">
    <property type="entry name" value="INNER MEMBRANE PROTEIN"/>
    <property type="match status" value="1"/>
</dbReference>
<dbReference type="EMBL" id="CP082781">
    <property type="protein sequence ID" value="UGS28663.1"/>
    <property type="molecule type" value="Genomic_DNA"/>
</dbReference>
<feature type="transmembrane region" description="Helical" evidence="7">
    <location>
        <begin position="185"/>
        <end position="204"/>
    </location>
</feature>